<dbReference type="InterPro" id="IPR010987">
    <property type="entry name" value="Glutathione-S-Trfase_C-like"/>
</dbReference>
<dbReference type="PANTHER" id="PTHR44051:SF8">
    <property type="entry name" value="GLUTATHIONE S-TRANSFERASE GSTA"/>
    <property type="match status" value="1"/>
</dbReference>
<dbReference type="PROSITE" id="PS50404">
    <property type="entry name" value="GST_NTER"/>
    <property type="match status" value="1"/>
</dbReference>
<sequence>MKFYDCSIAPNPRRARIFIAEKGLEIPKVEIDIVGGENLKEAFLSVNPRGLLPVLELDDGTRFDETMAICKYLEDIYPEPPLLGTTPVERAQIECLQRKMEFDGMIATSEAFRNNTKNENFSYRSLPGVDGIPAIDGLMERGYKTLDLFFHWLEHYLKDSKFITGDRFTVVDITALCAVDFAKWTEVEIPKGNTNTLRWYDEVSARPSAQA</sequence>
<gene>
    <name evidence="3" type="ORF">LCGC14_0937570</name>
</gene>
<dbReference type="SUPFAM" id="SSF52833">
    <property type="entry name" value="Thioredoxin-like"/>
    <property type="match status" value="1"/>
</dbReference>
<dbReference type="AlphaFoldDB" id="A0A0F9R4M4"/>
<dbReference type="SFLD" id="SFLDS00019">
    <property type="entry name" value="Glutathione_Transferase_(cytos"/>
    <property type="match status" value="1"/>
</dbReference>
<name>A0A0F9R4M4_9ZZZZ</name>
<accession>A0A0F9R4M4</accession>
<dbReference type="InterPro" id="IPR036282">
    <property type="entry name" value="Glutathione-S-Trfase_C_sf"/>
</dbReference>
<dbReference type="SFLD" id="SFLDG00358">
    <property type="entry name" value="Main_(cytGST)"/>
    <property type="match status" value="1"/>
</dbReference>
<feature type="domain" description="GST N-terminal" evidence="1">
    <location>
        <begin position="1"/>
        <end position="81"/>
    </location>
</feature>
<organism evidence="3">
    <name type="scientific">marine sediment metagenome</name>
    <dbReference type="NCBI Taxonomy" id="412755"/>
    <lineage>
        <taxon>unclassified sequences</taxon>
        <taxon>metagenomes</taxon>
        <taxon>ecological metagenomes</taxon>
    </lineage>
</organism>
<protein>
    <recommendedName>
        <fullName evidence="4">GST N-terminal domain-containing protein</fullName>
    </recommendedName>
</protein>
<dbReference type="InterPro" id="IPR004045">
    <property type="entry name" value="Glutathione_S-Trfase_N"/>
</dbReference>
<dbReference type="Gene3D" id="1.20.1050.10">
    <property type="match status" value="1"/>
</dbReference>
<dbReference type="InterPro" id="IPR036249">
    <property type="entry name" value="Thioredoxin-like_sf"/>
</dbReference>
<dbReference type="Gene3D" id="3.40.30.10">
    <property type="entry name" value="Glutaredoxin"/>
    <property type="match status" value="1"/>
</dbReference>
<dbReference type="EMBL" id="LAZR01003261">
    <property type="protein sequence ID" value="KKN20241.1"/>
    <property type="molecule type" value="Genomic_DNA"/>
</dbReference>
<comment type="caution">
    <text evidence="3">The sequence shown here is derived from an EMBL/GenBank/DDBJ whole genome shotgun (WGS) entry which is preliminary data.</text>
</comment>
<dbReference type="CDD" id="cd03051">
    <property type="entry name" value="GST_N_GTT2_like"/>
    <property type="match status" value="1"/>
</dbReference>
<dbReference type="InterPro" id="IPR034345">
    <property type="entry name" value="Gtt2-like_N"/>
</dbReference>
<dbReference type="SUPFAM" id="SSF47616">
    <property type="entry name" value="GST C-terminal domain-like"/>
    <property type="match status" value="1"/>
</dbReference>
<dbReference type="InterPro" id="IPR040079">
    <property type="entry name" value="Glutathione_S-Trfase"/>
</dbReference>
<dbReference type="PROSITE" id="PS50405">
    <property type="entry name" value="GST_CTER"/>
    <property type="match status" value="1"/>
</dbReference>
<feature type="domain" description="GST C-terminal" evidence="2">
    <location>
        <begin position="86"/>
        <end position="211"/>
    </location>
</feature>
<dbReference type="Pfam" id="PF00043">
    <property type="entry name" value="GST_C"/>
    <property type="match status" value="1"/>
</dbReference>
<dbReference type="PANTHER" id="PTHR44051">
    <property type="entry name" value="GLUTATHIONE S-TRANSFERASE-RELATED"/>
    <property type="match status" value="1"/>
</dbReference>
<evidence type="ECO:0000259" key="1">
    <source>
        <dbReference type="PROSITE" id="PS50404"/>
    </source>
</evidence>
<proteinExistence type="predicted"/>
<evidence type="ECO:0000259" key="2">
    <source>
        <dbReference type="PROSITE" id="PS50405"/>
    </source>
</evidence>
<evidence type="ECO:0000313" key="3">
    <source>
        <dbReference type="EMBL" id="KKN20241.1"/>
    </source>
</evidence>
<reference evidence="3" key="1">
    <citation type="journal article" date="2015" name="Nature">
        <title>Complex archaea that bridge the gap between prokaryotes and eukaryotes.</title>
        <authorList>
            <person name="Spang A."/>
            <person name="Saw J.H."/>
            <person name="Jorgensen S.L."/>
            <person name="Zaremba-Niedzwiedzka K."/>
            <person name="Martijn J."/>
            <person name="Lind A.E."/>
            <person name="van Eijk R."/>
            <person name="Schleper C."/>
            <person name="Guy L."/>
            <person name="Ettema T.J."/>
        </authorList>
    </citation>
    <scope>NUCLEOTIDE SEQUENCE</scope>
</reference>
<dbReference type="Pfam" id="PF13417">
    <property type="entry name" value="GST_N_3"/>
    <property type="match status" value="1"/>
</dbReference>
<dbReference type="InterPro" id="IPR004046">
    <property type="entry name" value="GST_C"/>
</dbReference>
<evidence type="ECO:0008006" key="4">
    <source>
        <dbReference type="Google" id="ProtNLM"/>
    </source>
</evidence>